<keyword evidence="3 12" id="KW-0479">Metal-binding</keyword>
<keyword evidence="5 12" id="KW-0378">Hydrolase</keyword>
<dbReference type="InterPro" id="IPR014001">
    <property type="entry name" value="Helicase_ATP-bd"/>
</dbReference>
<comment type="subunit">
    <text evidence="12">Component of the replication restart primosome.</text>
</comment>
<feature type="binding site" evidence="12">
    <location>
        <position position="441"/>
    </location>
    <ligand>
        <name>Zn(2+)</name>
        <dbReference type="ChEBI" id="CHEBI:29105"/>
        <label>2</label>
    </ligand>
</feature>
<dbReference type="Proteomes" id="UP000247612">
    <property type="component" value="Unassembled WGS sequence"/>
</dbReference>
<dbReference type="GO" id="GO:0008270">
    <property type="term" value="F:zinc ion binding"/>
    <property type="evidence" value="ECO:0007669"/>
    <property type="project" value="UniProtKB-UniRule"/>
</dbReference>
<dbReference type="STRING" id="1034346.GCA_000313565_01926"/>
<dbReference type="PANTHER" id="PTHR30580">
    <property type="entry name" value="PRIMOSOMAL PROTEIN N"/>
    <property type="match status" value="1"/>
</dbReference>
<comment type="catalytic activity">
    <reaction evidence="11 12">
        <text>ATP + H2O = ADP + phosphate + H(+)</text>
        <dbReference type="Rhea" id="RHEA:13065"/>
        <dbReference type="ChEBI" id="CHEBI:15377"/>
        <dbReference type="ChEBI" id="CHEBI:15378"/>
        <dbReference type="ChEBI" id="CHEBI:30616"/>
        <dbReference type="ChEBI" id="CHEBI:43474"/>
        <dbReference type="ChEBI" id="CHEBI:456216"/>
        <dbReference type="EC" id="5.6.2.4"/>
    </reaction>
</comment>
<dbReference type="Gene3D" id="3.40.50.300">
    <property type="entry name" value="P-loop containing nucleotide triphosphate hydrolases"/>
    <property type="match status" value="2"/>
</dbReference>
<evidence type="ECO:0000256" key="2">
    <source>
        <dbReference type="ARBA" id="ARBA00022705"/>
    </source>
</evidence>
<evidence type="ECO:0000256" key="1">
    <source>
        <dbReference type="ARBA" id="ARBA00022515"/>
    </source>
</evidence>
<dbReference type="GO" id="GO:0043138">
    <property type="term" value="F:3'-5' DNA helicase activity"/>
    <property type="evidence" value="ECO:0007669"/>
    <property type="project" value="UniProtKB-EC"/>
</dbReference>
<dbReference type="Pfam" id="PF00270">
    <property type="entry name" value="DEAD"/>
    <property type="match status" value="1"/>
</dbReference>
<dbReference type="EMBL" id="QJKH01000003">
    <property type="protein sequence ID" value="PXX80654.1"/>
    <property type="molecule type" value="Genomic_DNA"/>
</dbReference>
<dbReference type="GO" id="GO:0003677">
    <property type="term" value="F:DNA binding"/>
    <property type="evidence" value="ECO:0007669"/>
    <property type="project" value="UniProtKB-UniRule"/>
</dbReference>
<dbReference type="GO" id="GO:0006302">
    <property type="term" value="P:double-strand break repair"/>
    <property type="evidence" value="ECO:0007669"/>
    <property type="project" value="InterPro"/>
</dbReference>
<dbReference type="RefSeq" id="WP_022938231.1">
    <property type="nucleotide sequence ID" value="NZ_CABKRQ010000005.1"/>
</dbReference>
<evidence type="ECO:0000256" key="5">
    <source>
        <dbReference type="ARBA" id="ARBA00022801"/>
    </source>
</evidence>
<feature type="binding site" evidence="12">
    <location>
        <position position="472"/>
    </location>
    <ligand>
        <name>Zn(2+)</name>
        <dbReference type="ChEBI" id="CHEBI:29105"/>
        <label>1</label>
    </ligand>
</feature>
<name>A0A318KS02_9FIRM</name>
<comment type="caution">
    <text evidence="14">The sequence shown here is derived from an EMBL/GenBank/DDBJ whole genome shotgun (WGS) entry which is preliminary data.</text>
</comment>
<feature type="binding site" evidence="12">
    <location>
        <position position="429"/>
    </location>
    <ligand>
        <name>Zn(2+)</name>
        <dbReference type="ChEBI" id="CHEBI:29105"/>
        <label>1</label>
    </ligand>
</feature>
<dbReference type="PROSITE" id="PS51192">
    <property type="entry name" value="HELICASE_ATP_BIND_1"/>
    <property type="match status" value="1"/>
</dbReference>
<protein>
    <recommendedName>
        <fullName evidence="12">Replication restart protein PriA</fullName>
    </recommendedName>
    <alternativeName>
        <fullName evidence="12">ATP-dependent DNA helicase PriA</fullName>
        <ecNumber evidence="12">5.6.2.4</ecNumber>
    </alternativeName>
    <alternativeName>
        <fullName evidence="12">DNA 3'-5' helicase PriA</fullName>
    </alternativeName>
</protein>
<dbReference type="GO" id="GO:0006270">
    <property type="term" value="P:DNA replication initiation"/>
    <property type="evidence" value="ECO:0007669"/>
    <property type="project" value="TreeGrafter"/>
</dbReference>
<dbReference type="InterPro" id="IPR005259">
    <property type="entry name" value="PriA"/>
</dbReference>
<dbReference type="OrthoDB" id="9759544at2"/>
<dbReference type="InterPro" id="IPR001650">
    <property type="entry name" value="Helicase_C-like"/>
</dbReference>
<dbReference type="Pfam" id="PF18319">
    <property type="entry name" value="Zn_ribbon_PriA"/>
    <property type="match status" value="1"/>
</dbReference>
<evidence type="ECO:0000259" key="13">
    <source>
        <dbReference type="PROSITE" id="PS51192"/>
    </source>
</evidence>
<dbReference type="HAMAP" id="MF_00983">
    <property type="entry name" value="PriA"/>
    <property type="match status" value="1"/>
</dbReference>
<dbReference type="CDD" id="cd18804">
    <property type="entry name" value="SF2_C_priA"/>
    <property type="match status" value="1"/>
</dbReference>
<evidence type="ECO:0000256" key="4">
    <source>
        <dbReference type="ARBA" id="ARBA00022741"/>
    </source>
</evidence>
<evidence type="ECO:0000313" key="14">
    <source>
        <dbReference type="EMBL" id="PXX80654.1"/>
    </source>
</evidence>
<comment type="similarity">
    <text evidence="12">Belongs to the helicase family. PriA subfamily.</text>
</comment>
<dbReference type="SUPFAM" id="SSF52540">
    <property type="entry name" value="P-loop containing nucleoside triphosphate hydrolases"/>
    <property type="match status" value="2"/>
</dbReference>
<keyword evidence="15" id="KW-1185">Reference proteome</keyword>
<feature type="binding site" evidence="12">
    <location>
        <position position="459"/>
    </location>
    <ligand>
        <name>Zn(2+)</name>
        <dbReference type="ChEBI" id="CHEBI:29105"/>
        <label>2</label>
    </ligand>
</feature>
<keyword evidence="4 12" id="KW-0547">Nucleotide-binding</keyword>
<keyword evidence="9 12" id="KW-0238">DNA-binding</keyword>
<dbReference type="GO" id="GO:0006269">
    <property type="term" value="P:DNA replication, synthesis of primer"/>
    <property type="evidence" value="ECO:0007669"/>
    <property type="project" value="UniProtKB-KW"/>
</dbReference>
<feature type="binding site" evidence="12">
    <location>
        <position position="438"/>
    </location>
    <ligand>
        <name>Zn(2+)</name>
        <dbReference type="ChEBI" id="CHEBI:29105"/>
        <label>2</label>
    </ligand>
</feature>
<dbReference type="SMART" id="SM00490">
    <property type="entry name" value="HELICc"/>
    <property type="match status" value="1"/>
</dbReference>
<dbReference type="Pfam" id="PF00271">
    <property type="entry name" value="Helicase_C"/>
    <property type="match status" value="1"/>
</dbReference>
<keyword evidence="8 12" id="KW-0067">ATP-binding</keyword>
<comment type="cofactor">
    <cofactor evidence="12">
        <name>Zn(2+)</name>
        <dbReference type="ChEBI" id="CHEBI:29105"/>
    </cofactor>
    <text evidence="12">Binds 2 zinc ions per subunit.</text>
</comment>
<accession>A0A318KS02</accession>
<comment type="function">
    <text evidence="12">Initiates the restart of stalled replication forks, which reloads the replicative helicase on sites other than the origin of replication. Recognizes and binds to abandoned replication forks and remodels them to uncover a helicase loading site. Promotes assembly of the primosome at these replication forks.</text>
</comment>
<dbReference type="InterPro" id="IPR042115">
    <property type="entry name" value="PriA_3primeBD_sf"/>
</dbReference>
<feature type="binding site" evidence="12">
    <location>
        <position position="456"/>
    </location>
    <ligand>
        <name>Zn(2+)</name>
        <dbReference type="ChEBI" id="CHEBI:29105"/>
        <label>2</label>
    </ligand>
</feature>
<evidence type="ECO:0000256" key="6">
    <source>
        <dbReference type="ARBA" id="ARBA00022806"/>
    </source>
</evidence>
<dbReference type="InterPro" id="IPR027417">
    <property type="entry name" value="P-loop_NTPase"/>
</dbReference>
<evidence type="ECO:0000256" key="3">
    <source>
        <dbReference type="ARBA" id="ARBA00022723"/>
    </source>
</evidence>
<evidence type="ECO:0000256" key="8">
    <source>
        <dbReference type="ARBA" id="ARBA00022840"/>
    </source>
</evidence>
<dbReference type="InterPro" id="IPR040498">
    <property type="entry name" value="PriA_CRR"/>
</dbReference>
<dbReference type="PANTHER" id="PTHR30580:SF1">
    <property type="entry name" value="COMF OPERON PROTEIN 1"/>
    <property type="match status" value="1"/>
</dbReference>
<dbReference type="EC" id="5.6.2.4" evidence="12"/>
<evidence type="ECO:0000256" key="7">
    <source>
        <dbReference type="ARBA" id="ARBA00022833"/>
    </source>
</evidence>
<organism evidence="14 15">
    <name type="scientific">Dielma fastidiosa</name>
    <dbReference type="NCBI Taxonomy" id="1034346"/>
    <lineage>
        <taxon>Bacteria</taxon>
        <taxon>Bacillati</taxon>
        <taxon>Bacillota</taxon>
        <taxon>Erysipelotrichia</taxon>
        <taxon>Erysipelotrichales</taxon>
        <taxon>Erysipelotrichaceae</taxon>
        <taxon>Dielma</taxon>
    </lineage>
</organism>
<dbReference type="Gene3D" id="3.40.1440.60">
    <property type="entry name" value="PriA, 3(prime) DNA-binding domain"/>
    <property type="match status" value="1"/>
</dbReference>
<feature type="binding site" evidence="12">
    <location>
        <position position="432"/>
    </location>
    <ligand>
        <name>Zn(2+)</name>
        <dbReference type="ChEBI" id="CHEBI:29105"/>
        <label>1</label>
    </ligand>
</feature>
<evidence type="ECO:0000256" key="10">
    <source>
        <dbReference type="ARBA" id="ARBA00023235"/>
    </source>
</evidence>
<evidence type="ECO:0000256" key="9">
    <source>
        <dbReference type="ARBA" id="ARBA00023125"/>
    </source>
</evidence>
<keyword evidence="10 12" id="KW-0413">Isomerase</keyword>
<dbReference type="GO" id="GO:0016887">
    <property type="term" value="F:ATP hydrolysis activity"/>
    <property type="evidence" value="ECO:0007669"/>
    <property type="project" value="RHEA"/>
</dbReference>
<dbReference type="InterPro" id="IPR041222">
    <property type="entry name" value="PriA_3primeBD"/>
</dbReference>
<dbReference type="InterPro" id="IPR011545">
    <property type="entry name" value="DEAD/DEAH_box_helicase_dom"/>
</dbReference>
<evidence type="ECO:0000256" key="12">
    <source>
        <dbReference type="HAMAP-Rule" id="MF_00983"/>
    </source>
</evidence>
<dbReference type="SMART" id="SM00487">
    <property type="entry name" value="DEXDc"/>
    <property type="match status" value="1"/>
</dbReference>
<proteinExistence type="inferred from homology"/>
<gene>
    <name evidence="12" type="primary">priA</name>
    <name evidence="14" type="ORF">DES51_103250</name>
</gene>
<dbReference type="GO" id="GO:0005524">
    <property type="term" value="F:ATP binding"/>
    <property type="evidence" value="ECO:0007669"/>
    <property type="project" value="UniProtKB-UniRule"/>
</dbReference>
<dbReference type="GO" id="GO:1990077">
    <property type="term" value="C:primosome complex"/>
    <property type="evidence" value="ECO:0007669"/>
    <property type="project" value="UniProtKB-UniRule"/>
</dbReference>
<keyword evidence="6 12" id="KW-0347">Helicase</keyword>
<keyword evidence="2 12" id="KW-0235">DNA replication</keyword>
<dbReference type="Pfam" id="PF18074">
    <property type="entry name" value="PriA_C"/>
    <property type="match status" value="1"/>
</dbReference>
<reference evidence="14 15" key="1">
    <citation type="submission" date="2018-05" db="EMBL/GenBank/DDBJ databases">
        <title>Genomic Encyclopedia of Type Strains, Phase IV (KMG-IV): sequencing the most valuable type-strain genomes for metagenomic binning, comparative biology and taxonomic classification.</title>
        <authorList>
            <person name="Goeker M."/>
        </authorList>
    </citation>
    <scope>NUCLEOTIDE SEQUENCE [LARGE SCALE GENOMIC DNA]</scope>
    <source>
        <strain evidence="14 15">JC118</strain>
    </source>
</reference>
<feature type="binding site" evidence="12">
    <location>
        <position position="469"/>
    </location>
    <ligand>
        <name>Zn(2+)</name>
        <dbReference type="ChEBI" id="CHEBI:29105"/>
        <label>1</label>
    </ligand>
</feature>
<keyword evidence="1 12" id="KW-0639">Primosome</keyword>
<comment type="catalytic activity">
    <reaction evidence="12">
        <text>Couples ATP hydrolysis with the unwinding of duplex DNA by translocating in the 3'-5' direction.</text>
        <dbReference type="EC" id="5.6.2.4"/>
    </reaction>
</comment>
<dbReference type="NCBIfam" id="TIGR00595">
    <property type="entry name" value="priA"/>
    <property type="match status" value="1"/>
</dbReference>
<feature type="domain" description="Helicase ATP-binding" evidence="13">
    <location>
        <begin position="202"/>
        <end position="368"/>
    </location>
</feature>
<dbReference type="Pfam" id="PF17764">
    <property type="entry name" value="PriA_3primeBD"/>
    <property type="match status" value="1"/>
</dbReference>
<dbReference type="CDD" id="cd17929">
    <property type="entry name" value="DEXHc_priA"/>
    <property type="match status" value="1"/>
</dbReference>
<dbReference type="GO" id="GO:0006310">
    <property type="term" value="P:DNA recombination"/>
    <property type="evidence" value="ECO:0007669"/>
    <property type="project" value="InterPro"/>
</dbReference>
<dbReference type="InterPro" id="IPR041236">
    <property type="entry name" value="PriA_C"/>
</dbReference>
<sequence>MNLVYCYIEHPVSAIDQRYTYQFHDEKIEPGMRIQVDFAHRLCVAFVDEVVYNTKESFDFEIKDVVKVLDASPILNAELMALGKWLAETTVSPVIACFQAMLPAKLKPKSSKQRIKMEKWVRVHHVPLVMTPKRQEALSALQAVGEMTLTLWRRDFKSVGKALEECQAVEVFEKEAKAAEEKLSVSDFDLTLSEEQKQAIEQVLHPRKSVLCLHGVTGSGKTEVFLRCAKEVLKQGKQVLLLVPEIALTPMMVERVQKRFGNDVAIYHSALNDQEKYEQFQSVRRHEKNIVVGTRSAIFMPFDQLGLIILDEEHDSSYKQDSQPQYHCRDVAIWRGAVHHATVLLASATPSLETYARAIKDVYQLISLKSRVSNNLPDVSLINMQQTVKKGGSYILSPQLIDAMRLSLDRNEQVILLLNRRGYQPTIHCSECGTTLMCPHCDRALVYHKDDQSAKCHLCGYSIPVPSVCPSCKSPSLKGMGFGTQRLAEMVSELFPDKKIIRMDADTTARKNAHRDLLAQFGRHEADILLGTQMIAKGLDFENVTLVGILQGDAMLYRSDYRSSELTFDLLCQASGRSGRGQKKGKVLLQVFDDQHYAVRCALTHDYLKFFEQEMRYRHLAGYPPYTYLASILYIHKDKESASEAACEGMRCLAEETFRLLGPSELMKVKDEYRFRICIKSKSLTQLQKAVYQLSRKHRSSKSKVRLQIDINPLNMD</sequence>
<keyword evidence="7 12" id="KW-0862">Zinc</keyword>
<evidence type="ECO:0000256" key="11">
    <source>
        <dbReference type="ARBA" id="ARBA00048988"/>
    </source>
</evidence>
<evidence type="ECO:0000313" key="15">
    <source>
        <dbReference type="Proteomes" id="UP000247612"/>
    </source>
</evidence>
<dbReference type="FunFam" id="3.40.50.300:FF:000489">
    <property type="entry name" value="Primosome assembly protein PriA"/>
    <property type="match status" value="1"/>
</dbReference>
<dbReference type="AlphaFoldDB" id="A0A318KS02"/>